<accession>A0A4D9DCY8</accession>
<evidence type="ECO:0000256" key="5">
    <source>
        <dbReference type="ARBA" id="ARBA00019048"/>
    </source>
</evidence>
<dbReference type="Proteomes" id="UP000297703">
    <property type="component" value="Unassembled WGS sequence"/>
</dbReference>
<dbReference type="EMBL" id="QXTE01011944">
    <property type="protein sequence ID" value="TFJ95210.1"/>
    <property type="molecule type" value="Genomic_DNA"/>
</dbReference>
<dbReference type="PANTHER" id="PTHR43511">
    <property type="match status" value="1"/>
</dbReference>
<dbReference type="InterPro" id="IPR002618">
    <property type="entry name" value="UDPGP_fam"/>
</dbReference>
<evidence type="ECO:0000256" key="8">
    <source>
        <dbReference type="ARBA" id="ARBA00023579"/>
    </source>
</evidence>
<keyword evidence="11" id="KW-1185">Reference proteome</keyword>
<dbReference type="Pfam" id="PF01704">
    <property type="entry name" value="UDPGP"/>
    <property type="match status" value="1"/>
</dbReference>
<dbReference type="STRING" id="55544.A0A4D9DCY8"/>
<dbReference type="OrthoDB" id="932129at2759"/>
<sequence length="220" mass="24054">MEVCKRTVNDRKGGHAAIRAHDGQLVLRDLAMTAEEDHAHFANEDLHRYFNSNNLWIDLEALAAELRTHHGVLSLPLIRNAKTVDPADKTSTPVIQIETGMGTACEVFKGSVALEVPRSRFLPVKTTNELMLVRSDLYALDDNVELVSVVDHQPDVRLDADFYRTMADFDARVPVAPSLKRAKSLTVTGDWTFGDDVVITGDVDVAAEGSPGTLHGVLGA</sequence>
<dbReference type="GO" id="GO:0006011">
    <property type="term" value="P:UDP-alpha-D-glucose metabolic process"/>
    <property type="evidence" value="ECO:0007669"/>
    <property type="project" value="InterPro"/>
</dbReference>
<keyword evidence="7 10" id="KW-0548">Nucleotidyltransferase</keyword>
<evidence type="ECO:0000256" key="4">
    <source>
        <dbReference type="ARBA" id="ARBA00012415"/>
    </source>
</evidence>
<organism evidence="10 11">
    <name type="scientific">Platysternon megacephalum</name>
    <name type="common">big-headed turtle</name>
    <dbReference type="NCBI Taxonomy" id="55544"/>
    <lineage>
        <taxon>Eukaryota</taxon>
        <taxon>Metazoa</taxon>
        <taxon>Chordata</taxon>
        <taxon>Craniata</taxon>
        <taxon>Vertebrata</taxon>
        <taxon>Euteleostomi</taxon>
        <taxon>Archelosauria</taxon>
        <taxon>Testudinata</taxon>
        <taxon>Testudines</taxon>
        <taxon>Cryptodira</taxon>
        <taxon>Durocryptodira</taxon>
        <taxon>Testudinoidea</taxon>
        <taxon>Platysternidae</taxon>
        <taxon>Platysternon</taxon>
    </lineage>
</organism>
<dbReference type="SUPFAM" id="SSF53448">
    <property type="entry name" value="Nucleotide-diphospho-sugar transferases"/>
    <property type="match status" value="1"/>
</dbReference>
<evidence type="ECO:0000256" key="1">
    <source>
        <dbReference type="ARBA" id="ARBA00004964"/>
    </source>
</evidence>
<evidence type="ECO:0000256" key="7">
    <source>
        <dbReference type="ARBA" id="ARBA00022695"/>
    </source>
</evidence>
<protein>
    <recommendedName>
        <fullName evidence="5">UTP--glucose-1-phosphate uridylyltransferase</fullName>
        <ecNumber evidence="4">2.7.7.9</ecNumber>
    </recommendedName>
</protein>
<reference evidence="10 11" key="1">
    <citation type="submission" date="2019-04" db="EMBL/GenBank/DDBJ databases">
        <title>Draft genome of the big-headed turtle Platysternon megacephalum.</title>
        <authorList>
            <person name="Gong S."/>
        </authorList>
    </citation>
    <scope>NUCLEOTIDE SEQUENCE [LARGE SCALE GENOMIC DNA]</scope>
    <source>
        <strain evidence="10">DO16091913</strain>
        <tissue evidence="10">Muscle</tissue>
    </source>
</reference>
<evidence type="ECO:0000256" key="9">
    <source>
        <dbReference type="ARBA" id="ARBA00047432"/>
    </source>
</evidence>
<dbReference type="InterPro" id="IPR029044">
    <property type="entry name" value="Nucleotide-diphossugar_trans"/>
</dbReference>
<evidence type="ECO:0000313" key="10">
    <source>
        <dbReference type="EMBL" id="TFJ95210.1"/>
    </source>
</evidence>
<evidence type="ECO:0000256" key="2">
    <source>
        <dbReference type="ARBA" id="ARBA00010401"/>
    </source>
</evidence>
<dbReference type="GO" id="GO:0003983">
    <property type="term" value="F:UTP:glucose-1-phosphate uridylyltransferase activity"/>
    <property type="evidence" value="ECO:0007669"/>
    <property type="project" value="UniProtKB-EC"/>
</dbReference>
<comment type="function">
    <text evidence="8">UTP--glucose-1-phosphate uridylyltransferase catalyzing the conversion of glucose-1-phosphate into UDP-glucose, a crucial precursor for the production of glycogen.</text>
</comment>
<dbReference type="EC" id="2.7.7.9" evidence="4"/>
<comment type="catalytic activity">
    <reaction evidence="9">
        <text>alpha-D-glucose 1-phosphate + UTP + H(+) = UDP-alpha-D-glucose + diphosphate</text>
        <dbReference type="Rhea" id="RHEA:19889"/>
        <dbReference type="ChEBI" id="CHEBI:15378"/>
        <dbReference type="ChEBI" id="CHEBI:33019"/>
        <dbReference type="ChEBI" id="CHEBI:46398"/>
        <dbReference type="ChEBI" id="CHEBI:58601"/>
        <dbReference type="ChEBI" id="CHEBI:58885"/>
        <dbReference type="EC" id="2.7.7.9"/>
    </reaction>
    <physiologicalReaction direction="left-to-right" evidence="9">
        <dbReference type="Rhea" id="RHEA:19890"/>
    </physiologicalReaction>
</comment>
<comment type="similarity">
    <text evidence="2">Belongs to the UDPGP type 1 family.</text>
</comment>
<reference evidence="10 11" key="2">
    <citation type="submission" date="2019-04" db="EMBL/GenBank/DDBJ databases">
        <title>The genome sequence of big-headed turtle.</title>
        <authorList>
            <person name="Gong S."/>
        </authorList>
    </citation>
    <scope>NUCLEOTIDE SEQUENCE [LARGE SCALE GENOMIC DNA]</scope>
    <source>
        <strain evidence="10">DO16091913</strain>
        <tissue evidence="10">Muscle</tissue>
    </source>
</reference>
<dbReference type="AlphaFoldDB" id="A0A4D9DCY8"/>
<proteinExistence type="inferred from homology"/>
<evidence type="ECO:0000313" key="11">
    <source>
        <dbReference type="Proteomes" id="UP000297703"/>
    </source>
</evidence>
<name>A0A4D9DCY8_9SAUR</name>
<evidence type="ECO:0000256" key="6">
    <source>
        <dbReference type="ARBA" id="ARBA00022679"/>
    </source>
</evidence>
<comment type="subunit">
    <text evidence="3">Homooctamer.</text>
</comment>
<evidence type="ECO:0000256" key="3">
    <source>
        <dbReference type="ARBA" id="ARBA00011823"/>
    </source>
</evidence>
<comment type="caution">
    <text evidence="10">The sequence shown here is derived from an EMBL/GenBank/DDBJ whole genome shotgun (WGS) entry which is preliminary data.</text>
</comment>
<dbReference type="Gene3D" id="2.160.10.10">
    <property type="entry name" value="Hexapeptide repeat proteins"/>
    <property type="match status" value="1"/>
</dbReference>
<comment type="pathway">
    <text evidence="1">Glycan biosynthesis; glycogen biosynthesis.</text>
</comment>
<dbReference type="GO" id="GO:0005978">
    <property type="term" value="P:glycogen biosynthetic process"/>
    <property type="evidence" value="ECO:0007669"/>
    <property type="project" value="UniProtKB-UniPathway"/>
</dbReference>
<dbReference type="InterPro" id="IPR016267">
    <property type="entry name" value="UDPGP_trans"/>
</dbReference>
<gene>
    <name evidence="10" type="ORF">DR999_PMT23322</name>
</gene>
<dbReference type="UniPathway" id="UPA00164"/>
<keyword evidence="6 10" id="KW-0808">Transferase</keyword>
<dbReference type="Gene3D" id="3.90.550.10">
    <property type="entry name" value="Spore Coat Polysaccharide Biosynthesis Protein SpsA, Chain A"/>
    <property type="match status" value="1"/>
</dbReference>